<dbReference type="GO" id="GO:0003700">
    <property type="term" value="F:DNA-binding transcription factor activity"/>
    <property type="evidence" value="ECO:0007669"/>
    <property type="project" value="UniProtKB-UniRule"/>
</dbReference>
<dbReference type="Gene3D" id="3.40.1410.10">
    <property type="entry name" value="Chorismate lyase-like"/>
    <property type="match status" value="1"/>
</dbReference>
<reference evidence="7" key="1">
    <citation type="submission" date="2018-08" db="EMBL/GenBank/DDBJ databases">
        <authorList>
            <person name="Zhang J."/>
            <person name="Du Z.-J."/>
        </authorList>
    </citation>
    <scope>NUCLEOTIDE SEQUENCE [LARGE SCALE GENOMIC DNA]</scope>
    <source>
        <strain evidence="7">KCTC 52655</strain>
    </source>
</reference>
<proteinExistence type="predicted"/>
<dbReference type="InterPro" id="IPR036388">
    <property type="entry name" value="WH-like_DNA-bd_sf"/>
</dbReference>
<evidence type="ECO:0000259" key="5">
    <source>
        <dbReference type="PROSITE" id="PS50949"/>
    </source>
</evidence>
<protein>
    <recommendedName>
        <fullName evidence="4">Histidine utilization repressor</fullName>
    </recommendedName>
</protein>
<evidence type="ECO:0000256" key="2">
    <source>
        <dbReference type="ARBA" id="ARBA00023125"/>
    </source>
</evidence>
<keyword evidence="3" id="KW-0804">Transcription</keyword>
<dbReference type="PRINTS" id="PR00035">
    <property type="entry name" value="HTHGNTR"/>
</dbReference>
<dbReference type="Gene3D" id="1.10.10.10">
    <property type="entry name" value="Winged helix-like DNA-binding domain superfamily/Winged helix DNA-binding domain"/>
    <property type="match status" value="1"/>
</dbReference>
<dbReference type="Proteomes" id="UP000256561">
    <property type="component" value="Unassembled WGS sequence"/>
</dbReference>
<dbReference type="OrthoDB" id="9808698at2"/>
<name>A0A3D8M8B1_9ALTE</name>
<evidence type="ECO:0000256" key="1">
    <source>
        <dbReference type="ARBA" id="ARBA00023015"/>
    </source>
</evidence>
<dbReference type="GO" id="GO:0045892">
    <property type="term" value="P:negative regulation of DNA-templated transcription"/>
    <property type="evidence" value="ECO:0007669"/>
    <property type="project" value="UniProtKB-UniRule"/>
</dbReference>
<dbReference type="AlphaFoldDB" id="A0A3D8M8B1"/>
<evidence type="ECO:0000256" key="3">
    <source>
        <dbReference type="ARBA" id="ARBA00023163"/>
    </source>
</evidence>
<evidence type="ECO:0000256" key="4">
    <source>
        <dbReference type="NCBIfam" id="TIGR02018"/>
    </source>
</evidence>
<sequence length="238" mass="26406">MQPRYMAIKSAILENIESGALAPGDQVESENQLAEQFSVSRMTARRALTELVDEGILARSQGLGTFVSDSRPMSSMLAIVGIQEEIRARGHRYDCVRVYQQCVVASDKHSRWLGVETGTQLFHTSIVHRENGVPVQLEDRLVNPQWAPEYLQQDFSVTTANEYLSIVAPLTEADHTIEAVLPSPEVAELLDIPATQPCLQIHRRTFSARGIVSVASLTHPGNRYRIGGHLNFSSGRKE</sequence>
<dbReference type="PROSITE" id="PS50949">
    <property type="entry name" value="HTH_GNTR"/>
    <property type="match status" value="1"/>
</dbReference>
<dbReference type="FunFam" id="1.10.10.10:FF:000079">
    <property type="entry name" value="GntR family transcriptional regulator"/>
    <property type="match status" value="1"/>
</dbReference>
<dbReference type="InterPro" id="IPR036390">
    <property type="entry name" value="WH_DNA-bd_sf"/>
</dbReference>
<dbReference type="InterPro" id="IPR028978">
    <property type="entry name" value="Chorismate_lyase_/UTRA_dom_sf"/>
</dbReference>
<dbReference type="Pfam" id="PF07702">
    <property type="entry name" value="UTRA"/>
    <property type="match status" value="1"/>
</dbReference>
<dbReference type="RefSeq" id="WP_115592924.1">
    <property type="nucleotide sequence ID" value="NZ_QRHA01000005.1"/>
</dbReference>
<evidence type="ECO:0000313" key="6">
    <source>
        <dbReference type="EMBL" id="RDV26054.1"/>
    </source>
</evidence>
<dbReference type="PANTHER" id="PTHR44846">
    <property type="entry name" value="MANNOSYL-D-GLYCERATE TRANSPORT/METABOLISM SYSTEM REPRESSOR MNGR-RELATED"/>
    <property type="match status" value="1"/>
</dbReference>
<dbReference type="PANTHER" id="PTHR44846:SF16">
    <property type="entry name" value="TRANSCRIPTIONAL REGULATOR PHNF-RELATED"/>
    <property type="match status" value="1"/>
</dbReference>
<dbReference type="InterPro" id="IPR010248">
    <property type="entry name" value="His_ut_repres"/>
</dbReference>
<dbReference type="InterPro" id="IPR011663">
    <property type="entry name" value="UTRA"/>
</dbReference>
<comment type="caution">
    <text evidence="6">The sequence shown here is derived from an EMBL/GenBank/DDBJ whole genome shotgun (WGS) entry which is preliminary data.</text>
</comment>
<dbReference type="CDD" id="cd07377">
    <property type="entry name" value="WHTH_GntR"/>
    <property type="match status" value="1"/>
</dbReference>
<dbReference type="SUPFAM" id="SSF46785">
    <property type="entry name" value="Winged helix' DNA-binding domain"/>
    <property type="match status" value="1"/>
</dbReference>
<keyword evidence="7" id="KW-1185">Reference proteome</keyword>
<dbReference type="NCBIfam" id="TIGR02018">
    <property type="entry name" value="his_ut_repres"/>
    <property type="match status" value="1"/>
</dbReference>
<keyword evidence="2" id="KW-0238">DNA-binding</keyword>
<dbReference type="EMBL" id="QRHA01000005">
    <property type="protein sequence ID" value="RDV26054.1"/>
    <property type="molecule type" value="Genomic_DNA"/>
</dbReference>
<gene>
    <name evidence="6" type="primary">hutC</name>
    <name evidence="6" type="ORF">DXV75_08215</name>
</gene>
<dbReference type="GO" id="GO:0003677">
    <property type="term" value="F:DNA binding"/>
    <property type="evidence" value="ECO:0007669"/>
    <property type="project" value="UniProtKB-UniRule"/>
</dbReference>
<dbReference type="SUPFAM" id="SSF64288">
    <property type="entry name" value="Chorismate lyase-like"/>
    <property type="match status" value="1"/>
</dbReference>
<dbReference type="GO" id="GO:0006547">
    <property type="term" value="P:L-histidine metabolic process"/>
    <property type="evidence" value="ECO:0007669"/>
    <property type="project" value="UniProtKB-UniRule"/>
</dbReference>
<organism evidence="6 7">
    <name type="scientific">Alteromonas aestuariivivens</name>
    <dbReference type="NCBI Taxonomy" id="1938339"/>
    <lineage>
        <taxon>Bacteria</taxon>
        <taxon>Pseudomonadati</taxon>
        <taxon>Pseudomonadota</taxon>
        <taxon>Gammaproteobacteria</taxon>
        <taxon>Alteromonadales</taxon>
        <taxon>Alteromonadaceae</taxon>
        <taxon>Alteromonas/Salinimonas group</taxon>
        <taxon>Alteromonas</taxon>
    </lineage>
</organism>
<dbReference type="InterPro" id="IPR050679">
    <property type="entry name" value="Bact_HTH_transcr_reg"/>
</dbReference>
<accession>A0A3D8M8B1</accession>
<feature type="domain" description="HTH gntR-type" evidence="5">
    <location>
        <begin position="2"/>
        <end position="70"/>
    </location>
</feature>
<keyword evidence="1" id="KW-0805">Transcription regulation</keyword>
<dbReference type="SMART" id="SM00866">
    <property type="entry name" value="UTRA"/>
    <property type="match status" value="1"/>
</dbReference>
<dbReference type="InterPro" id="IPR000524">
    <property type="entry name" value="Tscrpt_reg_HTH_GntR"/>
</dbReference>
<dbReference type="Pfam" id="PF00392">
    <property type="entry name" value="GntR"/>
    <property type="match status" value="1"/>
</dbReference>
<dbReference type="SMART" id="SM00345">
    <property type="entry name" value="HTH_GNTR"/>
    <property type="match status" value="1"/>
</dbReference>
<evidence type="ECO:0000313" key="7">
    <source>
        <dbReference type="Proteomes" id="UP000256561"/>
    </source>
</evidence>